<reference evidence="1 2" key="1">
    <citation type="submission" date="2021-08" db="EMBL/GenBank/DDBJ databases">
        <title>The highly contiguous genome resource for Trichoderma semiorbis FJ059, a fungal antagonistic to plant pathogens.</title>
        <authorList>
            <person name="Liu T."/>
        </authorList>
    </citation>
    <scope>NUCLEOTIDE SEQUENCE [LARGE SCALE GENOMIC DNA]</scope>
    <source>
        <strain evidence="1 2">FJ059</strain>
    </source>
</reference>
<protein>
    <submittedName>
        <fullName evidence="1">Uncharacterized protein</fullName>
    </submittedName>
</protein>
<proteinExistence type="predicted"/>
<keyword evidence="2" id="KW-1185">Reference proteome</keyword>
<organism evidence="1 2">
    <name type="scientific">Trichoderma semiorbis</name>
    <dbReference type="NCBI Taxonomy" id="1491008"/>
    <lineage>
        <taxon>Eukaryota</taxon>
        <taxon>Fungi</taxon>
        <taxon>Dikarya</taxon>
        <taxon>Ascomycota</taxon>
        <taxon>Pezizomycotina</taxon>
        <taxon>Sordariomycetes</taxon>
        <taxon>Hypocreomycetidae</taxon>
        <taxon>Hypocreales</taxon>
        <taxon>Hypocreaceae</taxon>
        <taxon>Trichoderma</taxon>
    </lineage>
</organism>
<sequence>MRSSPLELLEACSELLLTIAAYSPDASWHLSLARHADQAEQQAAGMIGPCPGWHQLAIRCHPRPHHRLVGSLREGADPGRRDD</sequence>
<dbReference type="EMBL" id="JAIMJC010000005">
    <property type="protein sequence ID" value="KAH0525407.1"/>
    <property type="molecule type" value="Genomic_DNA"/>
</dbReference>
<gene>
    <name evidence="1" type="ORF">TsFJ059_007781</name>
</gene>
<dbReference type="AlphaFoldDB" id="A0A9P8HPR5"/>
<evidence type="ECO:0000313" key="1">
    <source>
        <dbReference type="EMBL" id="KAH0525407.1"/>
    </source>
</evidence>
<evidence type="ECO:0000313" key="2">
    <source>
        <dbReference type="Proteomes" id="UP000826573"/>
    </source>
</evidence>
<name>A0A9P8HPR5_9HYPO</name>
<dbReference type="Proteomes" id="UP000826573">
    <property type="component" value="Unassembled WGS sequence"/>
</dbReference>
<comment type="caution">
    <text evidence="1">The sequence shown here is derived from an EMBL/GenBank/DDBJ whole genome shotgun (WGS) entry which is preliminary data.</text>
</comment>
<accession>A0A9P8HPR5</accession>